<dbReference type="EMBL" id="AMCI01005638">
    <property type="protein sequence ID" value="EJW95742.1"/>
    <property type="molecule type" value="Genomic_DNA"/>
</dbReference>
<organism evidence="1">
    <name type="scientific">gut metagenome</name>
    <dbReference type="NCBI Taxonomy" id="749906"/>
    <lineage>
        <taxon>unclassified sequences</taxon>
        <taxon>metagenomes</taxon>
        <taxon>organismal metagenomes</taxon>
    </lineage>
</organism>
<dbReference type="AlphaFoldDB" id="J9G1Q7"/>
<dbReference type="SUPFAM" id="SSF52540">
    <property type="entry name" value="P-loop containing nucleoside triphosphate hydrolases"/>
    <property type="match status" value="1"/>
</dbReference>
<reference evidence="1" key="1">
    <citation type="journal article" date="2012" name="PLoS ONE">
        <title>Gene sets for utilization of primary and secondary nutrition supplies in the distal gut of endangered iberian lynx.</title>
        <authorList>
            <person name="Alcaide M."/>
            <person name="Messina E."/>
            <person name="Richter M."/>
            <person name="Bargiela R."/>
            <person name="Peplies J."/>
            <person name="Huws S.A."/>
            <person name="Newbold C.J."/>
            <person name="Golyshin P.N."/>
            <person name="Simon M.A."/>
            <person name="Lopez G."/>
            <person name="Yakimov M.M."/>
            <person name="Ferrer M."/>
        </authorList>
    </citation>
    <scope>NUCLEOTIDE SEQUENCE</scope>
</reference>
<protein>
    <recommendedName>
        <fullName evidence="2">AAA+ ATPase domain-containing protein</fullName>
    </recommendedName>
</protein>
<name>J9G1Q7_9ZZZZ</name>
<sequence>MITEPRTFDRNAKGVKEMLSIKYPTFEFKDEWYDAFGNPEKRGVWIIWGNSGNGKTSFVMQLCKYLCQFGRVAYNSLEEGASLTMQNTLVRFNMMDVNRKFLLIDAEDMDQLDIRLNKRKSPEFVVIDSFQYTGMNFKQYREFRERHRNKLLIFISHADGKLPSGRSAKSVMFNADMKVYVEGFRAFSKGRYIGPKKYFDIWPEEAERYWENKFQP</sequence>
<accession>J9G1Q7</accession>
<dbReference type="InterPro" id="IPR027417">
    <property type="entry name" value="P-loop_NTPase"/>
</dbReference>
<gene>
    <name evidence="1" type="ORF">EVA_16151</name>
</gene>
<evidence type="ECO:0000313" key="1">
    <source>
        <dbReference type="EMBL" id="EJW95742.1"/>
    </source>
</evidence>
<evidence type="ECO:0008006" key="2">
    <source>
        <dbReference type="Google" id="ProtNLM"/>
    </source>
</evidence>
<dbReference type="Gene3D" id="3.40.50.300">
    <property type="entry name" value="P-loop containing nucleotide triphosphate hydrolases"/>
    <property type="match status" value="1"/>
</dbReference>
<proteinExistence type="predicted"/>
<comment type="caution">
    <text evidence="1">The sequence shown here is derived from an EMBL/GenBank/DDBJ whole genome shotgun (WGS) entry which is preliminary data.</text>
</comment>